<sequence length="315" mass="34577">MSSANQENAPLPPALPQKEDQIPQPLAPLQPIVSDDEDVQEELDQVQQSEPEEESEEEQVGDAEGVHSDTDSREVVPYSVIHGEDTSSEEVRPPTPYPPQSPNPAPLHNDWVNFMGLTCRRIARKTVLPHKKRALSLPDTEPFPKKHCLSSQREVGESSHQQSEDTSEDSDAIIEALDDHLVRLQGEVGLNGSTLGSLHGRVTIGETRLAAVEQEVVAAGPQDAWTNERLDSFAALTIVNTMLLAFTLLVSDQLQELEPDEESEEEQVGDAKGVHSDTDSGETVPYSVIHREDTSREEVRPPIPSPPRSPSPEPL</sequence>
<evidence type="ECO:0000313" key="1">
    <source>
        <dbReference type="EMBL" id="KAI3786534.1"/>
    </source>
</evidence>
<protein>
    <submittedName>
        <fullName evidence="1">Uncharacterized protein</fullName>
    </submittedName>
</protein>
<evidence type="ECO:0000313" key="2">
    <source>
        <dbReference type="Proteomes" id="UP001056120"/>
    </source>
</evidence>
<reference evidence="1 2" key="2">
    <citation type="journal article" date="2022" name="Mol. Ecol. Resour.">
        <title>The genomes of chicory, endive, great burdock and yacon provide insights into Asteraceae paleo-polyploidization history and plant inulin production.</title>
        <authorList>
            <person name="Fan W."/>
            <person name="Wang S."/>
            <person name="Wang H."/>
            <person name="Wang A."/>
            <person name="Jiang F."/>
            <person name="Liu H."/>
            <person name="Zhao H."/>
            <person name="Xu D."/>
            <person name="Zhang Y."/>
        </authorList>
    </citation>
    <scope>NUCLEOTIDE SEQUENCE [LARGE SCALE GENOMIC DNA]</scope>
    <source>
        <strain evidence="2">cv. Yunnan</strain>
        <tissue evidence="1">Leaves</tissue>
    </source>
</reference>
<organism evidence="1 2">
    <name type="scientific">Smallanthus sonchifolius</name>
    <dbReference type="NCBI Taxonomy" id="185202"/>
    <lineage>
        <taxon>Eukaryota</taxon>
        <taxon>Viridiplantae</taxon>
        <taxon>Streptophyta</taxon>
        <taxon>Embryophyta</taxon>
        <taxon>Tracheophyta</taxon>
        <taxon>Spermatophyta</taxon>
        <taxon>Magnoliopsida</taxon>
        <taxon>eudicotyledons</taxon>
        <taxon>Gunneridae</taxon>
        <taxon>Pentapetalae</taxon>
        <taxon>asterids</taxon>
        <taxon>campanulids</taxon>
        <taxon>Asterales</taxon>
        <taxon>Asteraceae</taxon>
        <taxon>Asteroideae</taxon>
        <taxon>Heliantheae alliance</taxon>
        <taxon>Millerieae</taxon>
        <taxon>Smallanthus</taxon>
    </lineage>
</organism>
<comment type="caution">
    <text evidence="1">The sequence shown here is derived from an EMBL/GenBank/DDBJ whole genome shotgun (WGS) entry which is preliminary data.</text>
</comment>
<keyword evidence="2" id="KW-1185">Reference proteome</keyword>
<dbReference type="EMBL" id="CM042030">
    <property type="protein sequence ID" value="KAI3786534.1"/>
    <property type="molecule type" value="Genomic_DNA"/>
</dbReference>
<reference evidence="2" key="1">
    <citation type="journal article" date="2022" name="Mol. Ecol. Resour.">
        <title>The genomes of chicory, endive, great burdock and yacon provide insights into Asteraceae palaeo-polyploidization history and plant inulin production.</title>
        <authorList>
            <person name="Fan W."/>
            <person name="Wang S."/>
            <person name="Wang H."/>
            <person name="Wang A."/>
            <person name="Jiang F."/>
            <person name="Liu H."/>
            <person name="Zhao H."/>
            <person name="Xu D."/>
            <person name="Zhang Y."/>
        </authorList>
    </citation>
    <scope>NUCLEOTIDE SEQUENCE [LARGE SCALE GENOMIC DNA]</scope>
    <source>
        <strain evidence="2">cv. Yunnan</strain>
    </source>
</reference>
<proteinExistence type="predicted"/>
<dbReference type="Proteomes" id="UP001056120">
    <property type="component" value="Linkage Group LG13"/>
</dbReference>
<name>A0ACB9GSC2_9ASTR</name>
<gene>
    <name evidence="1" type="ORF">L1987_40284</name>
</gene>
<accession>A0ACB9GSC2</accession>